<reference evidence="3 4" key="1">
    <citation type="submission" date="2018-10" db="EMBL/GenBank/DDBJ databases">
        <title>Genomic Encyclopedia of Type Strains, Phase IV (KMG-IV): sequencing the most valuable type-strain genomes for metagenomic binning, comparative biology and taxonomic classification.</title>
        <authorList>
            <person name="Goeker M."/>
        </authorList>
    </citation>
    <scope>NUCLEOTIDE SEQUENCE [LARGE SCALE GENOMIC DNA]</scope>
    <source>
        <strain evidence="3 4">DSM 25080</strain>
    </source>
</reference>
<dbReference type="InterPro" id="IPR039447">
    <property type="entry name" value="UreH-like_TM_dom"/>
</dbReference>
<dbReference type="EMBL" id="REFJ01000002">
    <property type="protein sequence ID" value="RMA81396.1"/>
    <property type="molecule type" value="Genomic_DNA"/>
</dbReference>
<dbReference type="Pfam" id="PF13386">
    <property type="entry name" value="DsbD_2"/>
    <property type="match status" value="1"/>
</dbReference>
<accession>A0A3M0A9V0</accession>
<evidence type="ECO:0000313" key="3">
    <source>
        <dbReference type="EMBL" id="RMA81396.1"/>
    </source>
</evidence>
<feature type="transmembrane region" description="Helical" evidence="1">
    <location>
        <begin position="163"/>
        <end position="185"/>
    </location>
</feature>
<dbReference type="AlphaFoldDB" id="A0A3M0A9V0"/>
<feature type="transmembrane region" description="Helical" evidence="1">
    <location>
        <begin position="197"/>
        <end position="215"/>
    </location>
</feature>
<protein>
    <recommendedName>
        <fullName evidence="2">Urease accessory protein UreH-like transmembrane domain-containing protein</fullName>
    </recommendedName>
</protein>
<keyword evidence="1" id="KW-1133">Transmembrane helix</keyword>
<evidence type="ECO:0000313" key="4">
    <source>
        <dbReference type="Proteomes" id="UP000267187"/>
    </source>
</evidence>
<dbReference type="RefSeq" id="WP_170150795.1">
    <property type="nucleotide sequence ID" value="NZ_REFJ01000002.1"/>
</dbReference>
<dbReference type="PANTHER" id="PTHR42208">
    <property type="entry name" value="HEAVY METAL TRANSPORTER-RELATED"/>
    <property type="match status" value="1"/>
</dbReference>
<evidence type="ECO:0000259" key="2">
    <source>
        <dbReference type="Pfam" id="PF13386"/>
    </source>
</evidence>
<keyword evidence="4" id="KW-1185">Reference proteome</keyword>
<dbReference type="PANTHER" id="PTHR42208:SF1">
    <property type="entry name" value="HEAVY METAL TRANSPORTER"/>
    <property type="match status" value="1"/>
</dbReference>
<proteinExistence type="predicted"/>
<gene>
    <name evidence="3" type="ORF">DFR27_1216</name>
</gene>
<feature type="transmembrane region" description="Helical" evidence="1">
    <location>
        <begin position="75"/>
        <end position="95"/>
    </location>
</feature>
<comment type="caution">
    <text evidence="3">The sequence shown here is derived from an EMBL/GenBank/DDBJ whole genome shotgun (WGS) entry which is preliminary data.</text>
</comment>
<keyword evidence="1" id="KW-0812">Transmembrane</keyword>
<sequence>MNEAMLAALLFGLAGSTHCLSMCGGIAMAVTAGHERANRWLALSYNFGRLSCYALLGLIVGYLGELIAFSAEAGLALRLLAAVLLIAMGVYLLGFKQVLGWLEKLGAKVIWQPLRPLARKVLPIRNHGTSLMAGALWGLLPCGMVYTALAWSTASASPISGSLTMLAFGLGTLPAMLGVGLLGSVGNWFKTPHVRRLLAVILILFGTFNAFQQLAKLTVDTVDKSHQHHHH</sequence>
<feature type="domain" description="Urease accessory protein UreH-like transmembrane" evidence="2">
    <location>
        <begin position="7"/>
        <end position="207"/>
    </location>
</feature>
<organism evidence="3 4">
    <name type="scientific">Umboniibacter marinipuniceus</name>
    <dbReference type="NCBI Taxonomy" id="569599"/>
    <lineage>
        <taxon>Bacteria</taxon>
        <taxon>Pseudomonadati</taxon>
        <taxon>Pseudomonadota</taxon>
        <taxon>Gammaproteobacteria</taxon>
        <taxon>Cellvibrionales</taxon>
        <taxon>Cellvibrionaceae</taxon>
        <taxon>Umboniibacter</taxon>
    </lineage>
</organism>
<name>A0A3M0A9V0_9GAMM</name>
<keyword evidence="1" id="KW-0472">Membrane</keyword>
<feature type="transmembrane region" description="Helical" evidence="1">
    <location>
        <begin position="6"/>
        <end position="30"/>
    </location>
</feature>
<evidence type="ECO:0000256" key="1">
    <source>
        <dbReference type="SAM" id="Phobius"/>
    </source>
</evidence>
<feature type="transmembrane region" description="Helical" evidence="1">
    <location>
        <begin position="50"/>
        <end position="69"/>
    </location>
</feature>
<feature type="transmembrane region" description="Helical" evidence="1">
    <location>
        <begin position="129"/>
        <end position="151"/>
    </location>
</feature>
<dbReference type="Proteomes" id="UP000267187">
    <property type="component" value="Unassembled WGS sequence"/>
</dbReference>